<accession>A0A2K9NPX4</accession>
<evidence type="ECO:0000313" key="2">
    <source>
        <dbReference type="Proteomes" id="UP000235584"/>
    </source>
</evidence>
<dbReference type="Pfam" id="PF01370">
    <property type="entry name" value="Epimerase"/>
    <property type="match status" value="1"/>
</dbReference>
<sequence length="289" mass="32569">MKILVLGGTRFFGTHLVKAFIKEGHDVTVATRGNLDFSFKDQVRFEKADRTKLEDLQRLAMLGPFDLIYDQVCMSAQAAHIACEAFKGKCRRYIFTSTGSVYNPANGVELSENHFDQTKYKINLEDTTPYDYQEAKRQAEAVFSQTASFEVVMVRFPIVLGQDDYTARLKFHVDAVLNQTPIFFPSLETKMGFIQSHEAGEFLKFIGEHTFTGAVNAVSSGYISLGELMNMIETLAGKKAVYANEASDVNHSPFGFDKDFMMPNEKGLSLGFNFDLLKGYLPELIKFYI</sequence>
<dbReference type="PANTHER" id="PTHR43245">
    <property type="entry name" value="BIFUNCTIONAL POLYMYXIN RESISTANCE PROTEIN ARNA"/>
    <property type="match status" value="1"/>
</dbReference>
<dbReference type="AlphaFoldDB" id="A0A2K9NPX4"/>
<dbReference type="SUPFAM" id="SSF51735">
    <property type="entry name" value="NAD(P)-binding Rossmann-fold domains"/>
    <property type="match status" value="1"/>
</dbReference>
<organism evidence="1 2">
    <name type="scientific">Bacteriovorax stolpii</name>
    <name type="common">Bdellovibrio stolpii</name>
    <dbReference type="NCBI Taxonomy" id="960"/>
    <lineage>
        <taxon>Bacteria</taxon>
        <taxon>Pseudomonadati</taxon>
        <taxon>Bdellovibrionota</taxon>
        <taxon>Bacteriovoracia</taxon>
        <taxon>Bacteriovoracales</taxon>
        <taxon>Bacteriovoracaceae</taxon>
        <taxon>Bacteriovorax</taxon>
    </lineage>
</organism>
<dbReference type="InterPro" id="IPR001509">
    <property type="entry name" value="Epimerase_deHydtase"/>
</dbReference>
<dbReference type="Gene3D" id="3.40.50.720">
    <property type="entry name" value="NAD(P)-binding Rossmann-like Domain"/>
    <property type="match status" value="1"/>
</dbReference>
<proteinExistence type="predicted"/>
<evidence type="ECO:0000313" key="1">
    <source>
        <dbReference type="EMBL" id="AUN97558.1"/>
    </source>
</evidence>
<name>A0A2K9NPX4_BACTC</name>
<dbReference type="KEGG" id="bsto:C0V70_05410"/>
<protein>
    <submittedName>
        <fullName evidence="1">NAD-dependent dehydratase</fullName>
    </submittedName>
</protein>
<reference evidence="1 2" key="1">
    <citation type="submission" date="2018-01" db="EMBL/GenBank/DDBJ databases">
        <title>Complete genome sequence of Bacteriovorax stolpii DSM12778.</title>
        <authorList>
            <person name="Tang B."/>
            <person name="Chang J."/>
        </authorList>
    </citation>
    <scope>NUCLEOTIDE SEQUENCE [LARGE SCALE GENOMIC DNA]</scope>
    <source>
        <strain evidence="1 2">DSM 12778</strain>
    </source>
</reference>
<dbReference type="InterPro" id="IPR036291">
    <property type="entry name" value="NAD(P)-bd_dom_sf"/>
</dbReference>
<dbReference type="RefSeq" id="WP_102242853.1">
    <property type="nucleotide sequence ID" value="NZ_CP025704.1"/>
</dbReference>
<dbReference type="PANTHER" id="PTHR43245:SF13">
    <property type="entry name" value="UDP-D-APIOSE_UDP-D-XYLOSE SYNTHASE 2"/>
    <property type="match status" value="1"/>
</dbReference>
<gene>
    <name evidence="1" type="ORF">C0V70_05410</name>
</gene>
<dbReference type="Proteomes" id="UP000235584">
    <property type="component" value="Chromosome"/>
</dbReference>
<keyword evidence="2" id="KW-1185">Reference proteome</keyword>
<dbReference type="EMBL" id="CP025704">
    <property type="protein sequence ID" value="AUN97558.1"/>
    <property type="molecule type" value="Genomic_DNA"/>
</dbReference>
<dbReference type="InterPro" id="IPR050177">
    <property type="entry name" value="Lipid_A_modif_metabolic_enz"/>
</dbReference>